<geneLocation type="plasmid" evidence="1">
    <name>pAA1</name>
</geneLocation>
<organism evidence="1">
    <name type="scientific">Paenarthrobacter aurescens</name>
    <name type="common">Arthrobacter aurescens</name>
    <dbReference type="NCBI Taxonomy" id="43663"/>
    <lineage>
        <taxon>Bacteria</taxon>
        <taxon>Bacillati</taxon>
        <taxon>Actinomycetota</taxon>
        <taxon>Actinomycetes</taxon>
        <taxon>Micrococcales</taxon>
        <taxon>Micrococcaceae</taxon>
        <taxon>Paenarthrobacter</taxon>
    </lineage>
</organism>
<sequence>MFRLAGLTREAVRPLARPAVRPGPVVAGLRRTRTSCVYDDAPIAVKSGRECSEERRCWSGGRIDP</sequence>
<proteinExistence type="predicted"/>
<dbReference type="AlphaFoldDB" id="Q6SK36"/>
<protein>
    <submittedName>
        <fullName evidence="1">Uncharacterized protein</fullName>
    </submittedName>
</protein>
<reference evidence="1" key="1">
    <citation type="journal article" date="2004" name="Appl. Environ. Microbiol.">
        <title>Arthrobacter aurescens TC1 atrazine catabolism genes trzN, atzB, and atzC are linked on a 160-kilobase region and are functional in Escherichia coli.</title>
        <authorList>
            <person name="Sajjaphan K."/>
            <person name="Shapir N."/>
            <person name="Wackett L.P."/>
            <person name="Palmer M."/>
            <person name="Blackmon B."/>
            <person name="Tomkins J."/>
            <person name="Sadowsky M.J."/>
        </authorList>
    </citation>
    <scope>NUCLEOTIDE SEQUENCE</scope>
    <source>
        <strain evidence="1">TC1</strain>
        <plasmid evidence="1">pAA1</plasmid>
    </source>
</reference>
<evidence type="ECO:0000313" key="1">
    <source>
        <dbReference type="EMBL" id="AAS20136.1"/>
    </source>
</evidence>
<dbReference type="EMBL" id="AY456696">
    <property type="protein sequence ID" value="AAS20136.1"/>
    <property type="molecule type" value="Genomic_DNA"/>
</dbReference>
<keyword evidence="1" id="KW-0614">Plasmid</keyword>
<accession>Q6SK36</accession>
<name>Q6SK36_PAEAU</name>